<proteinExistence type="predicted"/>
<evidence type="ECO:0000313" key="1">
    <source>
        <dbReference type="EMBL" id="GGZ45661.1"/>
    </source>
</evidence>
<evidence type="ECO:0000313" key="2">
    <source>
        <dbReference type="Proteomes" id="UP000630936"/>
    </source>
</evidence>
<comment type="caution">
    <text evidence="1">The sequence shown here is derived from an EMBL/GenBank/DDBJ whole genome shotgun (WGS) entry which is preliminary data.</text>
</comment>
<protein>
    <submittedName>
        <fullName evidence="1">Uncharacterized protein</fullName>
    </submittedName>
</protein>
<reference evidence="1" key="1">
    <citation type="journal article" date="2014" name="Int. J. Syst. Evol. Microbiol.">
        <title>Complete genome sequence of Corynebacterium casei LMG S-19264T (=DSM 44701T), isolated from a smear-ripened cheese.</title>
        <authorList>
            <consortium name="US DOE Joint Genome Institute (JGI-PGF)"/>
            <person name="Walter F."/>
            <person name="Albersmeier A."/>
            <person name="Kalinowski J."/>
            <person name="Ruckert C."/>
        </authorList>
    </citation>
    <scope>NUCLEOTIDE SEQUENCE</scope>
    <source>
        <strain evidence="1">JCM 4988</strain>
    </source>
</reference>
<keyword evidence="2" id="KW-1185">Reference proteome</keyword>
<reference evidence="1" key="2">
    <citation type="submission" date="2020-09" db="EMBL/GenBank/DDBJ databases">
        <authorList>
            <person name="Sun Q."/>
            <person name="Ohkuma M."/>
        </authorList>
    </citation>
    <scope>NUCLEOTIDE SEQUENCE</scope>
    <source>
        <strain evidence="1">JCM 4988</strain>
    </source>
</reference>
<dbReference type="EMBL" id="BMWG01000015">
    <property type="protein sequence ID" value="GGZ45661.1"/>
    <property type="molecule type" value="Genomic_DNA"/>
</dbReference>
<accession>A0A918QFY8</accession>
<gene>
    <name evidence="1" type="ORF">GCM10010387_45210</name>
</gene>
<name>A0A918QFY8_9ACTN</name>
<sequence>MPLLRVPHRVIQQLFAPLLGDLRGFSHSNGLFHDQSTPTITLSYGHPTARPALMIPHMGRMDARTGARVETDLGGG</sequence>
<dbReference type="AlphaFoldDB" id="A0A918QFY8"/>
<dbReference type="Proteomes" id="UP000630936">
    <property type="component" value="Unassembled WGS sequence"/>
</dbReference>
<organism evidence="1 2">
    <name type="scientific">Streptomyces inusitatus</name>
    <dbReference type="NCBI Taxonomy" id="68221"/>
    <lineage>
        <taxon>Bacteria</taxon>
        <taxon>Bacillati</taxon>
        <taxon>Actinomycetota</taxon>
        <taxon>Actinomycetes</taxon>
        <taxon>Kitasatosporales</taxon>
        <taxon>Streptomycetaceae</taxon>
        <taxon>Streptomyces</taxon>
    </lineage>
</organism>